<accession>E4UR73</accession>
<keyword evidence="2" id="KW-1185">Reference proteome</keyword>
<evidence type="ECO:0000313" key="1">
    <source>
        <dbReference type="EMBL" id="EFQ99348.1"/>
    </source>
</evidence>
<dbReference type="OMA" id="CHAPRGQ"/>
<name>E4UR73_ARTGP</name>
<proteinExistence type="predicted"/>
<dbReference type="HOGENOM" id="CLU_098697_0_0_1"/>
<gene>
    <name evidence="1" type="ORF">MGYG_08969</name>
</gene>
<dbReference type="OrthoDB" id="4173895at2759"/>
<dbReference type="EMBL" id="DS989823">
    <property type="protein sequence ID" value="EFQ99348.1"/>
    <property type="molecule type" value="Genomic_DNA"/>
</dbReference>
<protein>
    <submittedName>
        <fullName evidence="1">Uncharacterized protein</fullName>
    </submittedName>
</protein>
<dbReference type="Proteomes" id="UP000002669">
    <property type="component" value="Unassembled WGS sequence"/>
</dbReference>
<dbReference type="AlphaFoldDB" id="E4UR73"/>
<evidence type="ECO:0000313" key="2">
    <source>
        <dbReference type="Proteomes" id="UP000002669"/>
    </source>
</evidence>
<reference evidence="2" key="1">
    <citation type="journal article" date="2012" name="MBio">
        <title>Comparative genome analysis of Trichophyton rubrum and related dermatophytes reveals candidate genes involved in infection.</title>
        <authorList>
            <person name="Martinez D.A."/>
            <person name="Oliver B.G."/>
            <person name="Graeser Y."/>
            <person name="Goldberg J.M."/>
            <person name="Li W."/>
            <person name="Martinez-Rossi N.M."/>
            <person name="Monod M."/>
            <person name="Shelest E."/>
            <person name="Barton R.C."/>
            <person name="Birch E."/>
            <person name="Brakhage A.A."/>
            <person name="Chen Z."/>
            <person name="Gurr S.J."/>
            <person name="Heiman D."/>
            <person name="Heitman J."/>
            <person name="Kosti I."/>
            <person name="Rossi A."/>
            <person name="Saif S."/>
            <person name="Samalova M."/>
            <person name="Saunders C.W."/>
            <person name="Shea T."/>
            <person name="Summerbell R.C."/>
            <person name="Xu J."/>
            <person name="Young S."/>
            <person name="Zeng Q."/>
            <person name="Birren B.W."/>
            <person name="Cuomo C.A."/>
            <person name="White T.C."/>
        </authorList>
    </citation>
    <scope>NUCLEOTIDE SEQUENCE [LARGE SCALE GENOMIC DNA]</scope>
    <source>
        <strain evidence="2">ATCC MYA-4604 / CBS 118893</strain>
    </source>
</reference>
<dbReference type="GeneID" id="10030132"/>
<dbReference type="RefSeq" id="XP_003174831.1">
    <property type="nucleotide sequence ID" value="XM_003174783.1"/>
</dbReference>
<dbReference type="VEuPathDB" id="FungiDB:MGYG_08969"/>
<dbReference type="eggNOG" id="ENOG502T3NV">
    <property type="taxonomic scope" value="Eukaryota"/>
</dbReference>
<dbReference type="InParanoid" id="E4UR73"/>
<sequence length="246" mass="27714">MVAGGKRRIQYQEEERKRLWSWYASHRSTVSISSPAPYSVPTAYHITRPPPSHLTLFHYCTLYHHASSQMCCLLAAELFLRCHHIQPCHLKHPLQRCHAPRGQRFRNPDATTNPGRIPSRACPEELWRTATIEVDGYCPACTQQQEEASLFLLCFAGDEAALDTGRIAGEVTEYSCGHRRVRMDPAVLQRFLNGATIDEAECEAGAGAGAVERCLEWEKLRVKCESSAEKCAECRLRASGLCIRTR</sequence>
<organism evidence="2">
    <name type="scientific">Arthroderma gypseum (strain ATCC MYA-4604 / CBS 118893)</name>
    <name type="common">Microsporum gypseum</name>
    <dbReference type="NCBI Taxonomy" id="535722"/>
    <lineage>
        <taxon>Eukaryota</taxon>
        <taxon>Fungi</taxon>
        <taxon>Dikarya</taxon>
        <taxon>Ascomycota</taxon>
        <taxon>Pezizomycotina</taxon>
        <taxon>Eurotiomycetes</taxon>
        <taxon>Eurotiomycetidae</taxon>
        <taxon>Onygenales</taxon>
        <taxon>Arthrodermataceae</taxon>
        <taxon>Nannizzia</taxon>
    </lineage>
</organism>